<sequence length="91" mass="10292">MVAAAGCYSGKTSDEEIYTVHETAKRKDVGKWDGGFYVGKQKGNCSLCWRFLSCALMMLMAWHGGSRELLIWKILEEVQIQCMNSSKVDKH</sequence>
<comment type="caution">
    <text evidence="1">The sequence shown here is derived from an EMBL/GenBank/DDBJ whole genome shotgun (WGS) entry which is preliminary data.</text>
</comment>
<evidence type="ECO:0000313" key="1">
    <source>
        <dbReference type="EMBL" id="GIY79684.1"/>
    </source>
</evidence>
<protein>
    <submittedName>
        <fullName evidence="1">Uncharacterized protein</fullName>
    </submittedName>
</protein>
<keyword evidence="2" id="KW-1185">Reference proteome</keyword>
<gene>
    <name evidence="1" type="ORF">CDAR_122231</name>
</gene>
<dbReference type="EMBL" id="BPLQ01014437">
    <property type="protein sequence ID" value="GIY79684.1"/>
    <property type="molecule type" value="Genomic_DNA"/>
</dbReference>
<dbReference type="Proteomes" id="UP001054837">
    <property type="component" value="Unassembled WGS sequence"/>
</dbReference>
<proteinExistence type="predicted"/>
<reference evidence="1 2" key="1">
    <citation type="submission" date="2021-06" db="EMBL/GenBank/DDBJ databases">
        <title>Caerostris darwini draft genome.</title>
        <authorList>
            <person name="Kono N."/>
            <person name="Arakawa K."/>
        </authorList>
    </citation>
    <scope>NUCLEOTIDE SEQUENCE [LARGE SCALE GENOMIC DNA]</scope>
</reference>
<name>A0AAV4WD08_9ARAC</name>
<accession>A0AAV4WD08</accession>
<dbReference type="AlphaFoldDB" id="A0AAV4WD08"/>
<organism evidence="1 2">
    <name type="scientific">Caerostris darwini</name>
    <dbReference type="NCBI Taxonomy" id="1538125"/>
    <lineage>
        <taxon>Eukaryota</taxon>
        <taxon>Metazoa</taxon>
        <taxon>Ecdysozoa</taxon>
        <taxon>Arthropoda</taxon>
        <taxon>Chelicerata</taxon>
        <taxon>Arachnida</taxon>
        <taxon>Araneae</taxon>
        <taxon>Araneomorphae</taxon>
        <taxon>Entelegynae</taxon>
        <taxon>Araneoidea</taxon>
        <taxon>Araneidae</taxon>
        <taxon>Caerostris</taxon>
    </lineage>
</organism>
<evidence type="ECO:0000313" key="2">
    <source>
        <dbReference type="Proteomes" id="UP001054837"/>
    </source>
</evidence>